<organism evidence="2 3">
    <name type="scientific">Ovis aries</name>
    <name type="common">Sheep</name>
    <dbReference type="NCBI Taxonomy" id="9940"/>
    <lineage>
        <taxon>Eukaryota</taxon>
        <taxon>Metazoa</taxon>
        <taxon>Chordata</taxon>
        <taxon>Craniata</taxon>
        <taxon>Vertebrata</taxon>
        <taxon>Euteleostomi</taxon>
        <taxon>Mammalia</taxon>
        <taxon>Eutheria</taxon>
        <taxon>Laurasiatheria</taxon>
        <taxon>Artiodactyla</taxon>
        <taxon>Ruminantia</taxon>
        <taxon>Pecora</taxon>
        <taxon>Bovidae</taxon>
        <taxon>Caprinae</taxon>
        <taxon>Ovis</taxon>
    </lineage>
</organism>
<sequence length="123" mass="12926">MAVHHNYRACTLEPDVELSPSSAPEHLVSIQTNGTACLPKSRTRGRKELQAAEKLQEDARTRGMSSVTPTSSASKTGSTKTSDAATTPKLGRLLPGTGEQPSGIQAPNLKGQSSDQSACDPRP</sequence>
<feature type="compositionally biased region" description="Low complexity" evidence="1">
    <location>
        <begin position="68"/>
        <end position="87"/>
    </location>
</feature>
<dbReference type="InterPro" id="IPR031465">
    <property type="entry name" value="DUF4681"/>
</dbReference>
<gene>
    <name evidence="2" type="ORF">JEQ12_014435</name>
</gene>
<feature type="compositionally biased region" description="Polar residues" evidence="1">
    <location>
        <begin position="99"/>
        <end position="117"/>
    </location>
</feature>
<accession>A0A836A811</accession>
<reference evidence="2 3" key="1">
    <citation type="submission" date="2020-12" db="EMBL/GenBank/DDBJ databases">
        <title>De novo assembly of Tibetan sheep genome.</title>
        <authorList>
            <person name="Li X."/>
        </authorList>
    </citation>
    <scope>NUCLEOTIDE SEQUENCE [LARGE SCALE GENOMIC DNA]</scope>
    <source>
        <tissue evidence="2">Heart</tissue>
    </source>
</reference>
<name>A0A836A811_SHEEP</name>
<comment type="caution">
    <text evidence="2">The sequence shown here is derived from an EMBL/GenBank/DDBJ whole genome shotgun (WGS) entry which is preliminary data.</text>
</comment>
<protein>
    <submittedName>
        <fullName evidence="2">Uncharacterized protein</fullName>
    </submittedName>
</protein>
<evidence type="ECO:0000256" key="1">
    <source>
        <dbReference type="SAM" id="MobiDB-lite"/>
    </source>
</evidence>
<dbReference type="Pfam" id="PF15732">
    <property type="entry name" value="DUF4681"/>
    <property type="match status" value="1"/>
</dbReference>
<feature type="region of interest" description="Disordered" evidence="1">
    <location>
        <begin position="31"/>
        <end position="123"/>
    </location>
</feature>
<dbReference type="EMBL" id="JAEMGP010000003">
    <property type="protein sequence ID" value="KAG5212006.1"/>
    <property type="molecule type" value="Genomic_DNA"/>
</dbReference>
<proteinExistence type="predicted"/>
<feature type="compositionally biased region" description="Basic and acidic residues" evidence="1">
    <location>
        <begin position="46"/>
        <end position="61"/>
    </location>
</feature>
<evidence type="ECO:0000313" key="3">
    <source>
        <dbReference type="Proteomes" id="UP000664991"/>
    </source>
</evidence>
<evidence type="ECO:0000313" key="2">
    <source>
        <dbReference type="EMBL" id="KAG5212006.1"/>
    </source>
</evidence>
<dbReference type="AlphaFoldDB" id="A0A836A811"/>
<dbReference type="Proteomes" id="UP000664991">
    <property type="component" value="Unassembled WGS sequence"/>
</dbReference>